<dbReference type="Proteomes" id="UP000223982">
    <property type="component" value="Unassembled WGS sequence"/>
</dbReference>
<evidence type="ECO:0000313" key="2">
    <source>
        <dbReference type="EMBL" id="PHJ26420.1"/>
    </source>
</evidence>
<gene>
    <name evidence="2" type="ORF">APS60_10845</name>
</gene>
<feature type="compositionally biased region" description="Polar residues" evidence="1">
    <location>
        <begin position="37"/>
        <end position="47"/>
    </location>
</feature>
<protein>
    <submittedName>
        <fullName evidence="2">Uncharacterized protein</fullName>
    </submittedName>
</protein>
<proteinExistence type="predicted"/>
<accession>A0AA44ZDS6</accession>
<reference evidence="2 3" key="1">
    <citation type="submission" date="2017-02" db="EMBL/GenBank/DDBJ databases">
        <title>Prevalence of linear plasmids in Propionibacterium acnes isolates obtained from cancerous prostatic tissue.</title>
        <authorList>
            <person name="Davidsson S."/>
            <person name="Bruggemann H."/>
        </authorList>
    </citation>
    <scope>NUCLEOTIDE SEQUENCE [LARGE SCALE GENOMIC DNA]</scope>
    <source>
        <strain evidence="2 3">09-9</strain>
    </source>
</reference>
<dbReference type="EMBL" id="LKVB01000010">
    <property type="protein sequence ID" value="PHJ26420.1"/>
    <property type="molecule type" value="Genomic_DNA"/>
</dbReference>
<name>A0AA44ZDS6_CUTAC</name>
<sequence>MSMTTPRRLAVSVGTYRNRHARRVDAVLPMPGDEMSDAQSTRSASVRSESDVYRAVWNTVKGSMGNLVE</sequence>
<evidence type="ECO:0000256" key="1">
    <source>
        <dbReference type="SAM" id="MobiDB-lite"/>
    </source>
</evidence>
<dbReference type="RefSeq" id="WP_002520731.1">
    <property type="nucleotide sequence ID" value="NZ_CAJTKC010000004.1"/>
</dbReference>
<evidence type="ECO:0000313" key="3">
    <source>
        <dbReference type="Proteomes" id="UP000223982"/>
    </source>
</evidence>
<comment type="caution">
    <text evidence="2">The sequence shown here is derived from an EMBL/GenBank/DDBJ whole genome shotgun (WGS) entry which is preliminary data.</text>
</comment>
<feature type="region of interest" description="Disordered" evidence="1">
    <location>
        <begin position="29"/>
        <end position="48"/>
    </location>
</feature>
<organism evidence="2 3">
    <name type="scientific">Cutibacterium acnes</name>
    <name type="common">Propionibacterium acnes</name>
    <dbReference type="NCBI Taxonomy" id="1747"/>
    <lineage>
        <taxon>Bacteria</taxon>
        <taxon>Bacillati</taxon>
        <taxon>Actinomycetota</taxon>
        <taxon>Actinomycetes</taxon>
        <taxon>Propionibacteriales</taxon>
        <taxon>Propionibacteriaceae</taxon>
        <taxon>Cutibacterium</taxon>
    </lineage>
</organism>
<dbReference type="AlphaFoldDB" id="A0AA44ZDS6"/>